<protein>
    <recommendedName>
        <fullName evidence="3">F-box domain-containing protein</fullName>
    </recommendedName>
</protein>
<evidence type="ECO:0000313" key="1">
    <source>
        <dbReference type="EMBL" id="ETS73082.1"/>
    </source>
</evidence>
<dbReference type="STRING" id="1229662.W3WIU2"/>
<organism evidence="1 2">
    <name type="scientific">Pestalotiopsis fici (strain W106-1 / CGMCC3.15140)</name>
    <dbReference type="NCBI Taxonomy" id="1229662"/>
    <lineage>
        <taxon>Eukaryota</taxon>
        <taxon>Fungi</taxon>
        <taxon>Dikarya</taxon>
        <taxon>Ascomycota</taxon>
        <taxon>Pezizomycotina</taxon>
        <taxon>Sordariomycetes</taxon>
        <taxon>Xylariomycetidae</taxon>
        <taxon>Amphisphaeriales</taxon>
        <taxon>Sporocadaceae</taxon>
        <taxon>Pestalotiopsis</taxon>
    </lineage>
</organism>
<evidence type="ECO:0008006" key="3">
    <source>
        <dbReference type="Google" id="ProtNLM"/>
    </source>
</evidence>
<proteinExistence type="predicted"/>
<reference evidence="2" key="1">
    <citation type="journal article" date="2015" name="BMC Genomics">
        <title>Genomic and transcriptomic analysis of the endophytic fungus Pestalotiopsis fici reveals its lifestyle and high potential for synthesis of natural products.</title>
        <authorList>
            <person name="Wang X."/>
            <person name="Zhang X."/>
            <person name="Liu L."/>
            <person name="Xiang M."/>
            <person name="Wang W."/>
            <person name="Sun X."/>
            <person name="Che Y."/>
            <person name="Guo L."/>
            <person name="Liu G."/>
            <person name="Guo L."/>
            <person name="Wang C."/>
            <person name="Yin W.B."/>
            <person name="Stadler M."/>
            <person name="Zhang X."/>
            <person name="Liu X."/>
        </authorList>
    </citation>
    <scope>NUCLEOTIDE SEQUENCE [LARGE SCALE GENOMIC DNA]</scope>
    <source>
        <strain evidence="2">W106-1 / CGMCC3.15140</strain>
    </source>
</reference>
<dbReference type="AlphaFoldDB" id="W3WIU2"/>
<dbReference type="Proteomes" id="UP000030651">
    <property type="component" value="Unassembled WGS sequence"/>
</dbReference>
<accession>W3WIU2</accession>
<dbReference type="OMA" id="FNVRILS"/>
<dbReference type="HOGENOM" id="CLU_037759_0_0_1"/>
<evidence type="ECO:0000313" key="2">
    <source>
        <dbReference type="Proteomes" id="UP000030651"/>
    </source>
</evidence>
<keyword evidence="2" id="KW-1185">Reference proteome</keyword>
<dbReference type="GeneID" id="19280270"/>
<dbReference type="eggNOG" id="ENOG502QQ04">
    <property type="taxonomic scope" value="Eukaryota"/>
</dbReference>
<dbReference type="RefSeq" id="XP_007842029.1">
    <property type="nucleotide sequence ID" value="XM_007843838.1"/>
</dbReference>
<dbReference type="OrthoDB" id="5345494at2759"/>
<name>W3WIU2_PESFW</name>
<dbReference type="KEGG" id="pfy:PFICI_15257"/>
<sequence>MAPVATLHTTRASSDLPDLNLFDLLSNSLILHEIVPFLPISALLNLSASSRTLRNLLYDTPGVFRYVDLSSCKSATFDIAGIDRGGEVWRNVQLDENVTEDEFYSGPLRGILYNLQRTNVLQNVHTLVLDGLSVTADLVHEILVDPKYQVRILSVRGTRNLNERRLMQTLRYACRPGRPEGTPRLKGLYVFGTKDLPSISPAVSKASPPPVASPNISINWNHKSSHALKESMNLSGSDWYHRRGKVSTKPIAVDGWAATMLDCRGAIQFDACLCTGPRHQNSVAFGKVPVASVPGANHPWNIATFALGGCATCGCAPEGFTSYSDSPFEQLPLLAPVPLHSSSVKTACRPESTSKDGSNAAKFVPRCWDCVRDRFCFSCLQWWCEACYQAPTSAELQAAQHVHIVQDSNEAADYEVLQQMEALKIKVRDHTCIECQVLKEQTWPSLLHLNPS</sequence>
<dbReference type="InParanoid" id="W3WIU2"/>
<gene>
    <name evidence="1" type="ORF">PFICI_15257</name>
</gene>
<dbReference type="EMBL" id="KI912124">
    <property type="protein sequence ID" value="ETS73082.1"/>
    <property type="molecule type" value="Genomic_DNA"/>
</dbReference>